<reference evidence="3 4" key="1">
    <citation type="submission" date="2024-11" db="EMBL/GenBank/DDBJ databases">
        <authorList>
            <person name="Lucas J.A."/>
        </authorList>
    </citation>
    <scope>NUCLEOTIDE SEQUENCE [LARGE SCALE GENOMIC DNA]</scope>
    <source>
        <strain evidence="3 4">Z 5.4</strain>
    </source>
</reference>
<name>A0ABW8RGS9_9BACI</name>
<dbReference type="EMBL" id="JBJHQH010000010">
    <property type="protein sequence ID" value="MFK9092687.1"/>
    <property type="molecule type" value="Genomic_DNA"/>
</dbReference>
<accession>A0ABW8RGS9</accession>
<dbReference type="InterPro" id="IPR005182">
    <property type="entry name" value="YdbS-like_PH"/>
</dbReference>
<evidence type="ECO:0000313" key="3">
    <source>
        <dbReference type="EMBL" id="MFK9092687.1"/>
    </source>
</evidence>
<comment type="caution">
    <text evidence="3">The sequence shown here is derived from an EMBL/GenBank/DDBJ whole genome shotgun (WGS) entry which is preliminary data.</text>
</comment>
<evidence type="ECO:0000259" key="2">
    <source>
        <dbReference type="Pfam" id="PF03703"/>
    </source>
</evidence>
<feature type="transmembrane region" description="Helical" evidence="1">
    <location>
        <begin position="20"/>
        <end position="44"/>
    </location>
</feature>
<feature type="domain" description="YdbS-like PH" evidence="2">
    <location>
        <begin position="77"/>
        <end position="153"/>
    </location>
</feature>
<dbReference type="PANTHER" id="PTHR34473">
    <property type="entry name" value="UPF0699 TRANSMEMBRANE PROTEIN YDBS"/>
    <property type="match status" value="1"/>
</dbReference>
<keyword evidence="1" id="KW-0812">Transmembrane</keyword>
<dbReference type="PANTHER" id="PTHR34473:SF2">
    <property type="entry name" value="UPF0699 TRANSMEMBRANE PROTEIN YDBT"/>
    <property type="match status" value="1"/>
</dbReference>
<keyword evidence="1" id="KW-1133">Transmembrane helix</keyword>
<feature type="transmembrane region" description="Helical" evidence="1">
    <location>
        <begin position="50"/>
        <end position="71"/>
    </location>
</feature>
<organism evidence="3 4">
    <name type="scientific">Bacillus salipaludis</name>
    <dbReference type="NCBI Taxonomy" id="2547811"/>
    <lineage>
        <taxon>Bacteria</taxon>
        <taxon>Bacillati</taxon>
        <taxon>Bacillota</taxon>
        <taxon>Bacilli</taxon>
        <taxon>Bacillales</taxon>
        <taxon>Bacillaceae</taxon>
        <taxon>Bacillus</taxon>
    </lineage>
</organism>
<proteinExistence type="predicted"/>
<dbReference type="Pfam" id="PF03703">
    <property type="entry name" value="bPH_2"/>
    <property type="match status" value="1"/>
</dbReference>
<evidence type="ECO:0000313" key="4">
    <source>
        <dbReference type="Proteomes" id="UP001623041"/>
    </source>
</evidence>
<gene>
    <name evidence="3" type="ORF">ACJEBI_14490</name>
</gene>
<keyword evidence="1" id="KW-0472">Membrane</keyword>
<evidence type="ECO:0000256" key="1">
    <source>
        <dbReference type="SAM" id="Phobius"/>
    </source>
</evidence>
<dbReference type="Proteomes" id="UP001623041">
    <property type="component" value="Unassembled WGS sequence"/>
</dbReference>
<sequence>MYTQQTEPQGRLSKEAVKVWMISATIENVIGFIILGALLYLDFYFSWKEWIGWILIGLIPIFMAGSIWSWIHPWFLYKSWRYDVNEEFLQLKSGVLNETHQLVPMTKIQSVATKQGPLLRKYGLCSISVETMGSSHTIPALPKVTGTELRNQIAQFAKIKEVES</sequence>
<protein>
    <submittedName>
        <fullName evidence="3">PH domain-containing protein</fullName>
    </submittedName>
</protein>
<keyword evidence="4" id="KW-1185">Reference proteome</keyword>
<dbReference type="RefSeq" id="WP_406581261.1">
    <property type="nucleotide sequence ID" value="NZ_JBJHQH010000010.1"/>
</dbReference>